<reference evidence="2" key="1">
    <citation type="submission" date="2019-06" db="EMBL/GenBank/DDBJ databases">
        <authorList>
            <person name="Broberg M."/>
        </authorList>
    </citation>
    <scope>NUCLEOTIDE SEQUENCE [LARGE SCALE GENOMIC DNA]</scope>
</reference>
<protein>
    <submittedName>
        <fullName evidence="1">Uncharacterized protein</fullName>
    </submittedName>
</protein>
<dbReference type="EMBL" id="CABFOC020000035">
    <property type="protein sequence ID" value="CAH0048377.1"/>
    <property type="molecule type" value="Genomic_DNA"/>
</dbReference>
<accession>A0A9N9Z388</accession>
<gene>
    <name evidence="1" type="ORF">CSOL1703_00000322</name>
</gene>
<dbReference type="AlphaFoldDB" id="A0A9N9Z388"/>
<evidence type="ECO:0000313" key="2">
    <source>
        <dbReference type="Proteomes" id="UP000775872"/>
    </source>
</evidence>
<dbReference type="Proteomes" id="UP000775872">
    <property type="component" value="Unassembled WGS sequence"/>
</dbReference>
<keyword evidence="2" id="KW-1185">Reference proteome</keyword>
<dbReference type="OrthoDB" id="5143028at2759"/>
<organism evidence="1 2">
    <name type="scientific">Clonostachys solani</name>
    <dbReference type="NCBI Taxonomy" id="160281"/>
    <lineage>
        <taxon>Eukaryota</taxon>
        <taxon>Fungi</taxon>
        <taxon>Dikarya</taxon>
        <taxon>Ascomycota</taxon>
        <taxon>Pezizomycotina</taxon>
        <taxon>Sordariomycetes</taxon>
        <taxon>Hypocreomycetidae</taxon>
        <taxon>Hypocreales</taxon>
        <taxon>Bionectriaceae</taxon>
        <taxon>Clonostachys</taxon>
    </lineage>
</organism>
<evidence type="ECO:0000313" key="1">
    <source>
        <dbReference type="EMBL" id="CAH0048377.1"/>
    </source>
</evidence>
<reference evidence="1 2" key="2">
    <citation type="submission" date="2021-10" db="EMBL/GenBank/DDBJ databases">
        <authorList>
            <person name="Piombo E."/>
        </authorList>
    </citation>
    <scope>NUCLEOTIDE SEQUENCE [LARGE SCALE GENOMIC DNA]</scope>
</reference>
<name>A0A9N9Z388_9HYPO</name>
<comment type="caution">
    <text evidence="1">The sequence shown here is derived from an EMBL/GenBank/DDBJ whole genome shotgun (WGS) entry which is preliminary data.</text>
</comment>
<sequence length="185" mass="20084">MYRLKAGYVSTQTLSTTCRLLASTRFPARRCWLSRRTVVVSRRRPVRAPSYTSNEGSFTYSERSMASDAFPFLWNLVDTEAPVEGVPVGGIFCLLDCRPEGPGSVLGLVWLLASSGGGGFFRFLVDDGVVLELFEVSVEMVPSEAVEGAGAPEGRATWLAAWRADDLVILGGMSNEVSEATNRHG</sequence>
<proteinExistence type="predicted"/>